<gene>
    <name evidence="2" type="ORF">LAESUDRAFT_815288</name>
</gene>
<reference evidence="2 3" key="1">
    <citation type="journal article" date="2016" name="Mol. Biol. Evol.">
        <title>Comparative Genomics of Early-Diverging Mushroom-Forming Fungi Provides Insights into the Origins of Lignocellulose Decay Capabilities.</title>
        <authorList>
            <person name="Nagy L.G."/>
            <person name="Riley R."/>
            <person name="Tritt A."/>
            <person name="Adam C."/>
            <person name="Daum C."/>
            <person name="Floudas D."/>
            <person name="Sun H."/>
            <person name="Yadav J.S."/>
            <person name="Pangilinan J."/>
            <person name="Larsson K.H."/>
            <person name="Matsuura K."/>
            <person name="Barry K."/>
            <person name="Labutti K."/>
            <person name="Kuo R."/>
            <person name="Ohm R.A."/>
            <person name="Bhattacharya S.S."/>
            <person name="Shirouzu T."/>
            <person name="Yoshinaga Y."/>
            <person name="Martin F.M."/>
            <person name="Grigoriev I.V."/>
            <person name="Hibbett D.S."/>
        </authorList>
    </citation>
    <scope>NUCLEOTIDE SEQUENCE [LARGE SCALE GENOMIC DNA]</scope>
    <source>
        <strain evidence="2 3">93-53</strain>
    </source>
</reference>
<proteinExistence type="predicted"/>
<dbReference type="AlphaFoldDB" id="A0A165C9H7"/>
<evidence type="ECO:0000313" key="3">
    <source>
        <dbReference type="Proteomes" id="UP000076871"/>
    </source>
</evidence>
<keyword evidence="1" id="KW-0812">Transmembrane</keyword>
<dbReference type="CDD" id="cd11296">
    <property type="entry name" value="O-FucT_like"/>
    <property type="match status" value="1"/>
</dbReference>
<protein>
    <submittedName>
        <fullName evidence="2">Uncharacterized protein</fullName>
    </submittedName>
</protein>
<keyword evidence="1" id="KW-1133">Transmembrane helix</keyword>
<evidence type="ECO:0000256" key="1">
    <source>
        <dbReference type="SAM" id="Phobius"/>
    </source>
</evidence>
<dbReference type="GeneID" id="63831699"/>
<dbReference type="Gene3D" id="3.40.50.11350">
    <property type="match status" value="1"/>
</dbReference>
<evidence type="ECO:0000313" key="2">
    <source>
        <dbReference type="EMBL" id="KZT02434.1"/>
    </source>
</evidence>
<dbReference type="InParanoid" id="A0A165C9H7"/>
<keyword evidence="1" id="KW-0472">Membrane</keyword>
<accession>A0A165C9H7</accession>
<dbReference type="Proteomes" id="UP000076871">
    <property type="component" value="Unassembled WGS sequence"/>
</dbReference>
<sequence length="515" mass="59036">MAAKFDVESRRDDWGHHRSESSVPLLKEYPDSPQTPTFYIARPRSLLVGTRRRVLVAFASLSALSLIVFGITAILRQQLHPLQAVAEPDTYTNLGENDYVTSSPLDVEVDVPEPESENAYSPYVLGPPTSRFRDNLRNDTKYITSWVSAGWTNDVITYANLIYLGVITGRVPLLPMFTPSHIGGDAGTIAWGDVFDVPRFIRESGIDIVEWRDVKDLSEPEVEDIGCWNVWESVQYREHFPRGSAVPGWLALDVSYTKTPDWVKLISNYEHDQHTTFWTLARLSFPEERERNLGVPLPSPQHQVSLPPDEQLLCFDYLYYLCATQTYEYEYDYSPAWRFVGTHMHWTQDMQNLADAYVLYAFGLPEDAEVPPYIAIHQRHGDFKNYCYEGDPDCFASIEVITRRVREVQDELRVRKGIEIPDTRVIMTSDESDPAWWEEVAAMGWVRIDHDAWETASQYGKWYPVILDAVIQSSAMGFVANDRSTYSTLSRRRVADWQDGATRIVKWGLKDADAH</sequence>
<dbReference type="RefSeq" id="XP_040760174.1">
    <property type="nucleotide sequence ID" value="XM_040914672.1"/>
</dbReference>
<dbReference type="EMBL" id="KV427652">
    <property type="protein sequence ID" value="KZT02434.1"/>
    <property type="molecule type" value="Genomic_DNA"/>
</dbReference>
<dbReference type="OrthoDB" id="423313at2759"/>
<keyword evidence="3" id="KW-1185">Reference proteome</keyword>
<name>A0A165C9H7_9APHY</name>
<organism evidence="2 3">
    <name type="scientific">Laetiporus sulphureus 93-53</name>
    <dbReference type="NCBI Taxonomy" id="1314785"/>
    <lineage>
        <taxon>Eukaryota</taxon>
        <taxon>Fungi</taxon>
        <taxon>Dikarya</taxon>
        <taxon>Basidiomycota</taxon>
        <taxon>Agaricomycotina</taxon>
        <taxon>Agaricomycetes</taxon>
        <taxon>Polyporales</taxon>
        <taxon>Laetiporus</taxon>
    </lineage>
</organism>
<dbReference type="STRING" id="1314785.A0A165C9H7"/>
<feature type="transmembrane region" description="Helical" evidence="1">
    <location>
        <begin position="54"/>
        <end position="75"/>
    </location>
</feature>